<protein>
    <submittedName>
        <fullName evidence="1">Uncharacterized protein</fullName>
    </submittedName>
</protein>
<accession>A0A8J3GIT4</accession>
<evidence type="ECO:0000313" key="2">
    <source>
        <dbReference type="Proteomes" id="UP000641137"/>
    </source>
</evidence>
<organism evidence="1 2">
    <name type="scientific">Limoniibacter endophyticus</name>
    <dbReference type="NCBI Taxonomy" id="1565040"/>
    <lineage>
        <taxon>Bacteria</taxon>
        <taxon>Pseudomonadati</taxon>
        <taxon>Pseudomonadota</taxon>
        <taxon>Alphaproteobacteria</taxon>
        <taxon>Hyphomicrobiales</taxon>
        <taxon>Bartonellaceae</taxon>
        <taxon>Limoniibacter</taxon>
    </lineage>
</organism>
<comment type="caution">
    <text evidence="1">The sequence shown here is derived from an EMBL/GenBank/DDBJ whole genome shotgun (WGS) entry which is preliminary data.</text>
</comment>
<reference evidence="1" key="1">
    <citation type="journal article" date="2014" name="Int. J. Syst. Evol. Microbiol.">
        <title>Complete genome sequence of Corynebacterium casei LMG S-19264T (=DSM 44701T), isolated from a smear-ripened cheese.</title>
        <authorList>
            <consortium name="US DOE Joint Genome Institute (JGI-PGF)"/>
            <person name="Walter F."/>
            <person name="Albersmeier A."/>
            <person name="Kalinowski J."/>
            <person name="Ruckert C."/>
        </authorList>
    </citation>
    <scope>NUCLEOTIDE SEQUENCE</scope>
    <source>
        <strain evidence="1">KCTC 42097</strain>
    </source>
</reference>
<dbReference type="AlphaFoldDB" id="A0A8J3GIT4"/>
<evidence type="ECO:0000313" key="1">
    <source>
        <dbReference type="EMBL" id="GHC74031.1"/>
    </source>
</evidence>
<proteinExistence type="predicted"/>
<reference evidence="1" key="2">
    <citation type="submission" date="2020-09" db="EMBL/GenBank/DDBJ databases">
        <authorList>
            <person name="Sun Q."/>
            <person name="Kim S."/>
        </authorList>
    </citation>
    <scope>NUCLEOTIDE SEQUENCE</scope>
    <source>
        <strain evidence="1">KCTC 42097</strain>
    </source>
</reference>
<dbReference type="EMBL" id="BMZO01000007">
    <property type="protein sequence ID" value="GHC74031.1"/>
    <property type="molecule type" value="Genomic_DNA"/>
</dbReference>
<keyword evidence="2" id="KW-1185">Reference proteome</keyword>
<sequence>MPNFSHLVALGLAAMAAGCVSDPRPTTGVGGLASGPQPRYATYRCDGGQTLTIENFQSSVLVVKPDGSSVEIPASPPNQTVRYGETPYALVLEGRDALYMKSGDMPLNCKR</sequence>
<name>A0A8J3GIT4_9HYPH</name>
<gene>
    <name evidence="1" type="ORF">GCM10010136_22800</name>
</gene>
<dbReference type="Proteomes" id="UP000641137">
    <property type="component" value="Unassembled WGS sequence"/>
</dbReference>
<dbReference type="RefSeq" id="WP_189490194.1">
    <property type="nucleotide sequence ID" value="NZ_BMZO01000007.1"/>
</dbReference>